<evidence type="ECO:0000256" key="3">
    <source>
        <dbReference type="ARBA" id="ARBA00023125"/>
    </source>
</evidence>
<dbReference type="InterPro" id="IPR002100">
    <property type="entry name" value="TF_MADSbox"/>
</dbReference>
<evidence type="ECO:0000256" key="4">
    <source>
        <dbReference type="ARBA" id="ARBA00023163"/>
    </source>
</evidence>
<keyword evidence="5" id="KW-0539">Nucleus</keyword>
<proteinExistence type="predicted"/>
<dbReference type="GO" id="GO:0005634">
    <property type="term" value="C:nucleus"/>
    <property type="evidence" value="ECO:0007669"/>
    <property type="project" value="UniProtKB-SubCell"/>
</dbReference>
<keyword evidence="2" id="KW-0805">Transcription regulation</keyword>
<dbReference type="PROSITE" id="PS50066">
    <property type="entry name" value="MADS_BOX_2"/>
    <property type="match status" value="1"/>
</dbReference>
<feature type="domain" description="MADS-box" evidence="7">
    <location>
        <begin position="1"/>
        <end position="51"/>
    </location>
</feature>
<keyword evidence="9" id="KW-1185">Reference proteome</keyword>
<dbReference type="EMBL" id="KB870808">
    <property type="protein sequence ID" value="EOA28593.1"/>
    <property type="molecule type" value="Genomic_DNA"/>
</dbReference>
<dbReference type="SMART" id="SM00432">
    <property type="entry name" value="MADS"/>
    <property type="match status" value="1"/>
</dbReference>
<dbReference type="PRINTS" id="PR00404">
    <property type="entry name" value="MADSDOMAIN"/>
</dbReference>
<dbReference type="Pfam" id="PF00319">
    <property type="entry name" value="SRF-TF"/>
    <property type="match status" value="1"/>
</dbReference>
<keyword evidence="6" id="KW-0175">Coiled coil</keyword>
<keyword evidence="3" id="KW-0238">DNA-binding</keyword>
<dbReference type="InterPro" id="IPR050142">
    <property type="entry name" value="MADS-box/MEF2_TF"/>
</dbReference>
<evidence type="ECO:0000256" key="1">
    <source>
        <dbReference type="ARBA" id="ARBA00004123"/>
    </source>
</evidence>
<dbReference type="STRING" id="81985.R0HWZ5"/>
<evidence type="ECO:0000256" key="5">
    <source>
        <dbReference type="ARBA" id="ARBA00023242"/>
    </source>
</evidence>
<dbReference type="PANTHER" id="PTHR48019">
    <property type="entry name" value="SERUM RESPONSE FACTOR HOMOLOG"/>
    <property type="match status" value="1"/>
</dbReference>
<comment type="subcellular location">
    <subcellularLocation>
        <location evidence="1">Nucleus</location>
    </subcellularLocation>
</comment>
<name>R0HWZ5_9BRAS</name>
<gene>
    <name evidence="8" type="ORF">CARUB_v10024813mg</name>
</gene>
<dbReference type="eggNOG" id="KOG0014">
    <property type="taxonomic scope" value="Eukaryota"/>
</dbReference>
<evidence type="ECO:0000259" key="7">
    <source>
        <dbReference type="PROSITE" id="PS50066"/>
    </source>
</evidence>
<evidence type="ECO:0000313" key="9">
    <source>
        <dbReference type="Proteomes" id="UP000029121"/>
    </source>
</evidence>
<organism evidence="8 9">
    <name type="scientific">Capsella rubella</name>
    <dbReference type="NCBI Taxonomy" id="81985"/>
    <lineage>
        <taxon>Eukaryota</taxon>
        <taxon>Viridiplantae</taxon>
        <taxon>Streptophyta</taxon>
        <taxon>Embryophyta</taxon>
        <taxon>Tracheophyta</taxon>
        <taxon>Spermatophyta</taxon>
        <taxon>Magnoliopsida</taxon>
        <taxon>eudicotyledons</taxon>
        <taxon>Gunneridae</taxon>
        <taxon>Pentapetalae</taxon>
        <taxon>rosids</taxon>
        <taxon>malvids</taxon>
        <taxon>Brassicales</taxon>
        <taxon>Brassicaceae</taxon>
        <taxon>Camelineae</taxon>
        <taxon>Capsella</taxon>
    </lineage>
</organism>
<accession>R0HWZ5</accession>
<evidence type="ECO:0000256" key="2">
    <source>
        <dbReference type="ARBA" id="ARBA00023015"/>
    </source>
</evidence>
<dbReference type="Gene3D" id="3.40.1810.10">
    <property type="entry name" value="Transcription factor, MADS-box"/>
    <property type="match status" value="1"/>
</dbReference>
<dbReference type="InterPro" id="IPR033897">
    <property type="entry name" value="SRF-like_MADS-box"/>
</dbReference>
<dbReference type="CDD" id="cd00266">
    <property type="entry name" value="MADS_SRF_like"/>
    <property type="match status" value="1"/>
</dbReference>
<sequence>MPRKNVKLAWVENDKARAKSLKQRREALLKKVKELTILCDIQACLIIFSPNEVGPVVWPSVEKARGLLDDFFALPELAQKNKETSIESFLKEKTKTVHKKLMESDKKNKEYVIDELMMHLQNGRAISDLNLSEIYALLSFSKEKIIHFRNELGFMQFSPLRDPPMLPFEVQVEQLMIPTKHDVVATTRETKNHYLIDQWVLDPKPLEPLGYQRSYCPYKGSSSNGNPNLEMELFCPEVMSFFGLGESTAQPLQHHNMNDNPIMDMNQREQYSFDFMSHEMEIQEEGNNNATMTNDDVRQEPPRNETTNMAMFDINRDWLNLNNNHF</sequence>
<dbReference type="InterPro" id="IPR036879">
    <property type="entry name" value="TF_MADSbox_sf"/>
</dbReference>
<dbReference type="SUPFAM" id="SSF55455">
    <property type="entry name" value="SRF-like"/>
    <property type="match status" value="1"/>
</dbReference>
<dbReference type="AlphaFoldDB" id="R0HWZ5"/>
<protein>
    <recommendedName>
        <fullName evidence="7">MADS-box domain-containing protein</fullName>
    </recommendedName>
</protein>
<evidence type="ECO:0000256" key="6">
    <source>
        <dbReference type="SAM" id="Coils"/>
    </source>
</evidence>
<dbReference type="GO" id="GO:0000987">
    <property type="term" value="F:cis-regulatory region sequence-specific DNA binding"/>
    <property type="evidence" value="ECO:0007669"/>
    <property type="project" value="InterPro"/>
</dbReference>
<feature type="coiled-coil region" evidence="6">
    <location>
        <begin position="11"/>
        <end position="38"/>
    </location>
</feature>
<dbReference type="GO" id="GO:0000981">
    <property type="term" value="F:DNA-binding transcription factor activity, RNA polymerase II-specific"/>
    <property type="evidence" value="ECO:0007669"/>
    <property type="project" value="InterPro"/>
</dbReference>
<evidence type="ECO:0000313" key="8">
    <source>
        <dbReference type="EMBL" id="EOA28593.1"/>
    </source>
</evidence>
<keyword evidence="4" id="KW-0804">Transcription</keyword>
<dbReference type="Proteomes" id="UP000029121">
    <property type="component" value="Unassembled WGS sequence"/>
</dbReference>
<reference evidence="9" key="1">
    <citation type="journal article" date="2013" name="Nat. Genet.">
        <title>The Capsella rubella genome and the genomic consequences of rapid mating system evolution.</title>
        <authorList>
            <person name="Slotte T."/>
            <person name="Hazzouri K.M."/>
            <person name="Agren J.A."/>
            <person name="Koenig D."/>
            <person name="Maumus F."/>
            <person name="Guo Y.L."/>
            <person name="Steige K."/>
            <person name="Platts A.E."/>
            <person name="Escobar J.S."/>
            <person name="Newman L.K."/>
            <person name="Wang W."/>
            <person name="Mandakova T."/>
            <person name="Vello E."/>
            <person name="Smith L.M."/>
            <person name="Henz S.R."/>
            <person name="Steffen J."/>
            <person name="Takuno S."/>
            <person name="Brandvain Y."/>
            <person name="Coop G."/>
            <person name="Andolfatto P."/>
            <person name="Hu T.T."/>
            <person name="Blanchette M."/>
            <person name="Clark R.M."/>
            <person name="Quesneville H."/>
            <person name="Nordborg M."/>
            <person name="Gaut B.S."/>
            <person name="Lysak M.A."/>
            <person name="Jenkins J."/>
            <person name="Grimwood J."/>
            <person name="Chapman J."/>
            <person name="Prochnik S."/>
            <person name="Shu S."/>
            <person name="Rokhsar D."/>
            <person name="Schmutz J."/>
            <person name="Weigel D."/>
            <person name="Wright S.I."/>
        </authorList>
    </citation>
    <scope>NUCLEOTIDE SEQUENCE [LARGE SCALE GENOMIC DNA]</scope>
    <source>
        <strain evidence="9">cv. Monte Gargano</strain>
    </source>
</reference>
<dbReference type="GO" id="GO:0046983">
    <property type="term" value="F:protein dimerization activity"/>
    <property type="evidence" value="ECO:0007669"/>
    <property type="project" value="InterPro"/>
</dbReference>
<dbReference type="GO" id="GO:0045944">
    <property type="term" value="P:positive regulation of transcription by RNA polymerase II"/>
    <property type="evidence" value="ECO:0007669"/>
    <property type="project" value="InterPro"/>
</dbReference>